<dbReference type="PRINTS" id="PR00320">
    <property type="entry name" value="GPROTEINBRPT"/>
</dbReference>
<dbReference type="InterPro" id="IPR001680">
    <property type="entry name" value="WD40_rpt"/>
</dbReference>
<feature type="repeat" description="WD" evidence="3">
    <location>
        <begin position="1040"/>
        <end position="1081"/>
    </location>
</feature>
<dbReference type="FunFam" id="2.130.10.10:FF:000228">
    <property type="entry name" value="COMPASS-like H3K4 histone methylase component WDR5A"/>
    <property type="match status" value="1"/>
</dbReference>
<dbReference type="InterPro" id="IPR027417">
    <property type="entry name" value="P-loop_NTPase"/>
</dbReference>
<feature type="repeat" description="WD" evidence="3">
    <location>
        <begin position="1295"/>
        <end position="1336"/>
    </location>
</feature>
<dbReference type="OMA" id="ACEYWIE"/>
<reference evidence="6 7" key="1">
    <citation type="journal article" date="2011" name="PLoS Pathog.">
        <title>Endophytic Life Strategies Decoded by Genome and Transcriptome Analyses of the Mutualistic Root Symbiont Piriformospora indica.</title>
        <authorList>
            <person name="Zuccaro A."/>
            <person name="Lahrmann U."/>
            <person name="Guldener U."/>
            <person name="Langen G."/>
            <person name="Pfiffi S."/>
            <person name="Biedenkopf D."/>
            <person name="Wong P."/>
            <person name="Samans B."/>
            <person name="Grimm C."/>
            <person name="Basiewicz M."/>
            <person name="Murat C."/>
            <person name="Martin F."/>
            <person name="Kogel K.H."/>
        </authorList>
    </citation>
    <scope>NUCLEOTIDE SEQUENCE [LARGE SCALE GENOMIC DNA]</scope>
    <source>
        <strain evidence="6 7">DSM 11827</strain>
    </source>
</reference>
<feature type="repeat" description="WD" evidence="3">
    <location>
        <begin position="1381"/>
        <end position="1422"/>
    </location>
</feature>
<dbReference type="PROSITE" id="PS50294">
    <property type="entry name" value="WD_REPEATS_REGION"/>
    <property type="match status" value="14"/>
</dbReference>
<proteinExistence type="predicted"/>
<name>G4TUL7_SERID</name>
<dbReference type="Pfam" id="PF24883">
    <property type="entry name" value="NPHP3_N"/>
    <property type="match status" value="1"/>
</dbReference>
<evidence type="ECO:0000313" key="6">
    <source>
        <dbReference type="EMBL" id="CCA75010.1"/>
    </source>
</evidence>
<evidence type="ECO:0000313" key="7">
    <source>
        <dbReference type="Proteomes" id="UP000007148"/>
    </source>
</evidence>
<dbReference type="InterPro" id="IPR019775">
    <property type="entry name" value="WD40_repeat_CS"/>
</dbReference>
<dbReference type="PROSITE" id="PS50082">
    <property type="entry name" value="WD_REPEATS_2"/>
    <property type="match status" value="14"/>
</dbReference>
<feature type="repeat" description="WD" evidence="3">
    <location>
        <begin position="1126"/>
        <end position="1167"/>
    </location>
</feature>
<keyword evidence="1 3" id="KW-0853">WD repeat</keyword>
<feature type="repeat" description="WD" evidence="3">
    <location>
        <begin position="1175"/>
        <end position="1209"/>
    </location>
</feature>
<dbReference type="OrthoDB" id="538223at2759"/>
<comment type="caution">
    <text evidence="6">The sequence shown here is derived from an EMBL/GenBank/DDBJ whole genome shotgun (WGS) entry which is preliminary data.</text>
</comment>
<evidence type="ECO:0000256" key="2">
    <source>
        <dbReference type="ARBA" id="ARBA00022737"/>
    </source>
</evidence>
<feature type="repeat" description="WD" evidence="3">
    <location>
        <begin position="911"/>
        <end position="952"/>
    </location>
</feature>
<dbReference type="InterPro" id="IPR015943">
    <property type="entry name" value="WD40/YVTN_repeat-like_dom_sf"/>
</dbReference>
<dbReference type="STRING" id="1109443.G4TUL7"/>
<dbReference type="Proteomes" id="UP000007148">
    <property type="component" value="Unassembled WGS sequence"/>
</dbReference>
<feature type="repeat" description="WD" evidence="3">
    <location>
        <begin position="997"/>
        <end position="1038"/>
    </location>
</feature>
<dbReference type="Pfam" id="PF00400">
    <property type="entry name" value="WD40"/>
    <property type="match status" value="14"/>
</dbReference>
<organism evidence="6 7">
    <name type="scientific">Serendipita indica (strain DSM 11827)</name>
    <name type="common">Root endophyte fungus</name>
    <name type="synonym">Piriformospora indica</name>
    <dbReference type="NCBI Taxonomy" id="1109443"/>
    <lineage>
        <taxon>Eukaryota</taxon>
        <taxon>Fungi</taxon>
        <taxon>Dikarya</taxon>
        <taxon>Basidiomycota</taxon>
        <taxon>Agaricomycotina</taxon>
        <taxon>Agaricomycetes</taxon>
        <taxon>Sebacinales</taxon>
        <taxon>Serendipitaceae</taxon>
        <taxon>Serendipita</taxon>
    </lineage>
</organism>
<dbReference type="InParanoid" id="G4TUL7"/>
<dbReference type="GO" id="GO:0035097">
    <property type="term" value="C:histone methyltransferase complex"/>
    <property type="evidence" value="ECO:0007669"/>
    <property type="project" value="UniProtKB-ARBA"/>
</dbReference>
<feature type="repeat" description="WD" evidence="3">
    <location>
        <begin position="954"/>
        <end position="995"/>
    </location>
</feature>
<dbReference type="eggNOG" id="KOG0272">
    <property type="taxonomic scope" value="Eukaryota"/>
</dbReference>
<dbReference type="InterPro" id="IPR011047">
    <property type="entry name" value="Quinoprotein_ADH-like_sf"/>
</dbReference>
<dbReference type="EMBL" id="CAFZ01000385">
    <property type="protein sequence ID" value="CCA75010.1"/>
    <property type="molecule type" value="Genomic_DNA"/>
</dbReference>
<dbReference type="PROSITE" id="PS00678">
    <property type="entry name" value="WD_REPEATS_1"/>
    <property type="match status" value="10"/>
</dbReference>
<dbReference type="InterPro" id="IPR056884">
    <property type="entry name" value="NPHP3-like_N"/>
</dbReference>
<feature type="domain" description="Nephrocystin 3-like N-terminal" evidence="5">
    <location>
        <begin position="279"/>
        <end position="442"/>
    </location>
</feature>
<dbReference type="Gene3D" id="2.130.10.10">
    <property type="entry name" value="YVTN repeat-like/Quinoprotein amine dehydrogenase"/>
    <property type="match status" value="6"/>
</dbReference>
<evidence type="ECO:0000256" key="3">
    <source>
        <dbReference type="PROSITE-ProRule" id="PRU00221"/>
    </source>
</evidence>
<evidence type="ECO:0000259" key="5">
    <source>
        <dbReference type="Pfam" id="PF24883"/>
    </source>
</evidence>
<feature type="repeat" description="WD" evidence="3">
    <location>
        <begin position="826"/>
        <end position="867"/>
    </location>
</feature>
<dbReference type="SMART" id="SM00320">
    <property type="entry name" value="WD40"/>
    <property type="match status" value="14"/>
</dbReference>
<gene>
    <name evidence="6" type="ORF">PIIN_08995</name>
</gene>
<dbReference type="CDD" id="cd00200">
    <property type="entry name" value="WD40"/>
    <property type="match status" value="2"/>
</dbReference>
<feature type="compositionally biased region" description="Low complexity" evidence="4">
    <location>
        <begin position="14"/>
        <end position="27"/>
    </location>
</feature>
<dbReference type="PANTHER" id="PTHR19879:SF9">
    <property type="entry name" value="TRANSCRIPTION INITIATION FACTOR TFIID SUBUNIT 5"/>
    <property type="match status" value="1"/>
</dbReference>
<dbReference type="InterPro" id="IPR036322">
    <property type="entry name" value="WD40_repeat_dom_sf"/>
</dbReference>
<keyword evidence="2" id="KW-0677">Repeat</keyword>
<sequence>MDTVRKPRKKLKGPTESESSPSTPTSSAVSDLVQTSTNIVLSHALNADAVEEIARITSSHATRAQPTGDKQTIAVGSARDSKGDRWLARVALLLNLTKSAADSADFSPLKGACEAVVTLLDSIQAVKDGQYAWIELLRAVQGHAAAFQRQLDQPGINDVLESCEESIKGPIRSYSTALQELIADICVSCGLDESAFGQGLTLNLLAQRIGMAKLEASIIADYEKRLKGAEGQIMSALMVYVAVSVNASADADVLNKLQGKEYTRPRECLTGTRVEILEECVAWARDPHSSNIMWIKAAPGAGKSAIASSLVRVLEIKKKCLGSSFFFRRSESAFTTTRALWRNVAYDLARHPTIRRHLAAKLRKEEIDLTTPNIDELFRQLIEEPLSKLSKLPNEQWPIIIIDALDECGGLEGAHSEDRRDLMETLLLWSKVPNCKLIVTSREEEDIARTFALNRPYIIELLTGQSTVDQAKRDIQAFLRENLRKTATRFSQPPVEWPAPTEIGLLATRANGLFIWASTVVEYVGRGDPKERLDEIVNGERVRGMSELYTTVLRGAFPDAEGGPPEKLRTILAVIIVAKETLGTRGLADLLGVNQWAVEHVCHGLRPVLETEGGLRFRHESFVDFLLETDTTYLIPPLTTNDCHGILAYECLRVMKERLRFNICEISSSHLLNGDVLKTLPSIEAHIPSHLQYASHYWMDHLRHIPASKMIMELVRHILEFKFLAWLEVASLCGFMDEVQSILSMLHTWLKVNGINDLVSLAMDMRQFIAHFSEVITQSASHIYVSALPLSPPSSLIRQRYQTQYPNTLVVTAGGYERWSPLLMTYRGHGAAAEAVAFSPDGIHVVSGSYDRTVRLWDAETGTQIGQPFMGHSDRVYSVAFSPDGRLVVSGSGDKTVRLWDTKTGQQTCQPFGHSGWVYSVAFSPDGHRIVSGSTDQTIRLWDPKTGTQIGQPLEGHTHIVRSVAFSPNGRRIVSGSDDETVRLWDADKGTQIGQPLVGHTSTVNSVAFSPDGRRIVSGSADRTIRFWDAETGGQIGHAFMGHAGWVRTVAFSPDARRIVSGSEDGTIRLWDVESGVQIGQLLEEHQGAVYSVAFSLNGCRVISSSYDQKIRMWDTEPDWQADRPLEGHTSKVNSVAFSPDGRRVVSGSLDETVALWDVETGKGMGQPLNANKQVVTVAFSPDCRHVVYGSHDPTVRLWDPETSRHKLFEGHTYMVRAVASSPNGRYIASGSLDRTVRLWDAETGAQIGDPLEGHVHDITTIAFSPDSRRIVSGSIDNTVRLWDVNTGTQIRRLFKGYANAIYAVAFSPDGHRVASGLHDRTVRLLDVETGNIVGEPFKGHTEPVTSVAFSPDGRTVVSGSTDRTIRIWDAETGTQVCKPLEGHMGDVTCVTLSPDGRRIVSSSSDMTLRLWDVDNESLDDDVAINRHCRMNDDGWLAGPNGERLVWIPSIFRVGFEQRGVRIIGRCRRLKMDVSRFVHGEEWTRVKDGGRVLSDYEG</sequence>
<dbReference type="SUPFAM" id="SSF50978">
    <property type="entry name" value="WD40 repeat-like"/>
    <property type="match status" value="1"/>
</dbReference>
<dbReference type="HOGENOM" id="CLU_000288_6_3_1"/>
<dbReference type="PANTHER" id="PTHR19879">
    <property type="entry name" value="TRANSCRIPTION INITIATION FACTOR TFIID"/>
    <property type="match status" value="1"/>
</dbReference>
<feature type="repeat" description="WD" evidence="3">
    <location>
        <begin position="1083"/>
        <end position="1117"/>
    </location>
</feature>
<dbReference type="SUPFAM" id="SSF50998">
    <property type="entry name" value="Quinoprotein alcohol dehydrogenase-like"/>
    <property type="match status" value="1"/>
</dbReference>
<feature type="region of interest" description="Disordered" evidence="4">
    <location>
        <begin position="1"/>
        <end position="31"/>
    </location>
</feature>
<evidence type="ECO:0000256" key="1">
    <source>
        <dbReference type="ARBA" id="ARBA00022574"/>
    </source>
</evidence>
<dbReference type="InterPro" id="IPR020472">
    <property type="entry name" value="WD40_PAC1"/>
</dbReference>
<dbReference type="SUPFAM" id="SSF52540">
    <property type="entry name" value="P-loop containing nucleoside triphosphate hydrolases"/>
    <property type="match status" value="1"/>
</dbReference>
<keyword evidence="7" id="KW-1185">Reference proteome</keyword>
<feature type="compositionally biased region" description="Basic residues" evidence="4">
    <location>
        <begin position="1"/>
        <end position="12"/>
    </location>
</feature>
<accession>G4TUL7</accession>
<evidence type="ECO:0000256" key="4">
    <source>
        <dbReference type="SAM" id="MobiDB-lite"/>
    </source>
</evidence>
<protein>
    <submittedName>
        <fullName evidence="6">Related to WD40-repeat protein (Notchless protein)</fullName>
    </submittedName>
</protein>
<feature type="repeat" description="WD" evidence="3">
    <location>
        <begin position="1209"/>
        <end position="1250"/>
    </location>
</feature>
<feature type="repeat" description="WD" evidence="3">
    <location>
        <begin position="1252"/>
        <end position="1293"/>
    </location>
</feature>
<dbReference type="eggNOG" id="KOG0271">
    <property type="taxonomic scope" value="Eukaryota"/>
</dbReference>
<dbReference type="Gene3D" id="3.40.50.300">
    <property type="entry name" value="P-loop containing nucleotide triphosphate hydrolases"/>
    <property type="match status" value="1"/>
</dbReference>
<feature type="repeat" description="WD" evidence="3">
    <location>
        <begin position="869"/>
        <end position="910"/>
    </location>
</feature>
<feature type="repeat" description="WD" evidence="3">
    <location>
        <begin position="1338"/>
        <end position="1379"/>
    </location>
</feature>